<dbReference type="AlphaFoldDB" id="A0A375AD41"/>
<accession>A0A375AD41</accession>
<sequence length="327" mass="37028">MSRIFNIVSELTGQRNSIVIPRPLLRFFSLKGEQQAAQLAMVLGQLIYWSGKSKLADGWFYKEHAKLGEELELSARQVQRIVEKLELHMPGVLTTGTHQLPSGKTVKHYHLDGEALIGLIFPEQKTIDKPDENPPTLPVGNSEDGNPGIPKMELGDSEVGIPYLYAVNYIQRDDLTIISKYSSQRFSQANEATKAKADKFISHHPDAVIFTPAGKAWGTFEDVKAAVWMYEKILTLDASAKTPNWPEWANTIRLMRQQDGLTHREICEAFRWANTHEFWQSNILSPAKLRVKWGALKIQRTNQIGKQHREELDWDSTDWADGLGGLI</sequence>
<protein>
    <submittedName>
        <fullName evidence="2">Origin specific replication initiation factor #replication protein O</fullName>
    </submittedName>
</protein>
<keyword evidence="2" id="KW-0396">Initiation factor</keyword>
<dbReference type="GO" id="GO:0003743">
    <property type="term" value="F:translation initiation factor activity"/>
    <property type="evidence" value="ECO:0007669"/>
    <property type="project" value="UniProtKB-KW"/>
</dbReference>
<evidence type="ECO:0000313" key="3">
    <source>
        <dbReference type="Proteomes" id="UP000294820"/>
    </source>
</evidence>
<feature type="region of interest" description="Disordered" evidence="1">
    <location>
        <begin position="129"/>
        <end position="148"/>
    </location>
</feature>
<reference evidence="2 3" key="1">
    <citation type="submission" date="2016-09" db="EMBL/GenBank/DDBJ databases">
        <authorList>
            <person name="Reverchon S."/>
            <person name="Nasser W."/>
            <person name="Leonard S."/>
            <person name="Brochier C."/>
            <person name="Duprey A."/>
        </authorList>
    </citation>
    <scope>NUCLEOTIDE SEQUENCE [LARGE SCALE GENOMIC DNA]</scope>
    <source>
        <strain evidence="2 3">174/2</strain>
    </source>
</reference>
<keyword evidence="2" id="KW-0648">Protein biosynthesis</keyword>
<evidence type="ECO:0000256" key="1">
    <source>
        <dbReference type="SAM" id="MobiDB-lite"/>
    </source>
</evidence>
<organism evidence="2 3">
    <name type="scientific">Dickeya aquatica</name>
    <dbReference type="NCBI Taxonomy" id="1401087"/>
    <lineage>
        <taxon>Bacteria</taxon>
        <taxon>Pseudomonadati</taxon>
        <taxon>Pseudomonadota</taxon>
        <taxon>Gammaproteobacteria</taxon>
        <taxon>Enterobacterales</taxon>
        <taxon>Pectobacteriaceae</taxon>
        <taxon>Dickeya</taxon>
    </lineage>
</organism>
<proteinExistence type="predicted"/>
<dbReference type="RefSeq" id="WP_067486766.1">
    <property type="nucleotide sequence ID" value="NZ_LT615367.1"/>
</dbReference>
<keyword evidence="3" id="KW-1185">Reference proteome</keyword>
<dbReference type="EMBL" id="LT615367">
    <property type="protein sequence ID" value="SLM63519.1"/>
    <property type="molecule type" value="Genomic_DNA"/>
</dbReference>
<dbReference type="KEGG" id="daq:DAQ1742_02646"/>
<dbReference type="Proteomes" id="UP000294820">
    <property type="component" value="Chromosome 1"/>
</dbReference>
<gene>
    <name evidence="2" type="ORF">DAQ1742_02646</name>
</gene>
<name>A0A375AD41_9GAMM</name>
<evidence type="ECO:0000313" key="2">
    <source>
        <dbReference type="EMBL" id="SLM63519.1"/>
    </source>
</evidence>